<dbReference type="Gene3D" id="3.40.850.10">
    <property type="entry name" value="Kinesin motor domain"/>
    <property type="match status" value="1"/>
</dbReference>
<dbReference type="GO" id="GO:0016020">
    <property type="term" value="C:membrane"/>
    <property type="evidence" value="ECO:0007669"/>
    <property type="project" value="TreeGrafter"/>
</dbReference>
<dbReference type="GO" id="GO:0051015">
    <property type="term" value="F:actin filament binding"/>
    <property type="evidence" value="ECO:0007669"/>
    <property type="project" value="TreeGrafter"/>
</dbReference>
<dbReference type="InterPro" id="IPR001609">
    <property type="entry name" value="Myosin_head_motor_dom-like"/>
</dbReference>
<keyword evidence="3 6" id="KW-0518">Myosin</keyword>
<gene>
    <name evidence="9" type="ORF">MOQ_003325</name>
</gene>
<keyword evidence="7" id="KW-0175">Coiled coil</keyword>
<evidence type="ECO:0000256" key="6">
    <source>
        <dbReference type="PROSITE-ProRule" id="PRU00782"/>
    </source>
</evidence>
<protein>
    <submittedName>
        <fullName evidence="9">Myosin heavy chain MYA2-related, putative</fullName>
    </submittedName>
</protein>
<dbReference type="Gene3D" id="1.10.10.820">
    <property type="match status" value="1"/>
</dbReference>
<dbReference type="PANTHER" id="PTHR13140:SF706">
    <property type="entry name" value="DILUTE CLASS UNCONVENTIONAL MYOSIN, ISOFORM C"/>
    <property type="match status" value="1"/>
</dbReference>
<comment type="similarity">
    <text evidence="6">Belongs to the TRAFAC class myosin-kinesin ATPase superfamily. Myosin family.</text>
</comment>
<reference evidence="9 10" key="1">
    <citation type="journal article" date="2012" name="BMC Genomics">
        <title>Comparative genomic analysis of human infective Trypanosoma cruzi lineages with the bat-restricted subspecies T. cruzi marinkellei.</title>
        <authorList>
            <person name="Franzen O."/>
            <person name="Talavera-Lopez C."/>
            <person name="Ochaya S."/>
            <person name="Butler C.E."/>
            <person name="Messenger L.A."/>
            <person name="Lewis M.D."/>
            <person name="Llewellyn M.S."/>
            <person name="Marinkelle C.J."/>
            <person name="Tyler K.M."/>
            <person name="Miles M.A."/>
            <person name="Andersson B."/>
        </authorList>
    </citation>
    <scope>NUCLEOTIDE SEQUENCE [LARGE SCALE GENOMIC DNA]</scope>
    <source>
        <strain evidence="9 10">B7</strain>
    </source>
</reference>
<dbReference type="InterPro" id="IPR000048">
    <property type="entry name" value="IQ_motif_EF-hand-BS"/>
</dbReference>
<evidence type="ECO:0000256" key="3">
    <source>
        <dbReference type="ARBA" id="ARBA00023123"/>
    </source>
</evidence>
<keyword evidence="10" id="KW-1185">Reference proteome</keyword>
<dbReference type="InterPro" id="IPR036961">
    <property type="entry name" value="Kinesin_motor_dom_sf"/>
</dbReference>
<keyword evidence="2 6" id="KW-0067">ATP-binding</keyword>
<dbReference type="PROSITE" id="PS51456">
    <property type="entry name" value="MYOSIN_MOTOR"/>
    <property type="match status" value="1"/>
</dbReference>
<dbReference type="Pfam" id="PF00063">
    <property type="entry name" value="Myosin_head"/>
    <property type="match status" value="1"/>
</dbReference>
<dbReference type="Proteomes" id="UP000007350">
    <property type="component" value="Unassembled WGS sequence"/>
</dbReference>
<dbReference type="GO" id="GO:0016459">
    <property type="term" value="C:myosin complex"/>
    <property type="evidence" value="ECO:0007669"/>
    <property type="project" value="UniProtKB-KW"/>
</dbReference>
<dbReference type="Pfam" id="PF00612">
    <property type="entry name" value="IQ"/>
    <property type="match status" value="1"/>
</dbReference>
<dbReference type="Gene3D" id="1.20.58.530">
    <property type="match status" value="1"/>
</dbReference>
<feature type="domain" description="Myosin motor" evidence="8">
    <location>
        <begin position="66"/>
        <end position="743"/>
    </location>
</feature>
<keyword evidence="1 6" id="KW-0547">Nucleotide-binding</keyword>
<dbReference type="Gene3D" id="1.20.5.4820">
    <property type="match status" value="1"/>
</dbReference>
<dbReference type="OrthoDB" id="6108017at2759"/>
<name>K2ND41_TRYCR</name>
<dbReference type="GO" id="GO:0005737">
    <property type="term" value="C:cytoplasm"/>
    <property type="evidence" value="ECO:0007669"/>
    <property type="project" value="TreeGrafter"/>
</dbReference>
<dbReference type="SMART" id="SM00242">
    <property type="entry name" value="MYSc"/>
    <property type="match status" value="1"/>
</dbReference>
<sequence>MPAGRIGTLAVIFTPVHHWVVGKITAYDPRRDTYSFSATEPAFINVDDVPRDSSNLWLPKEDVLNDDFDDLLNLVELHEASVLFCLKKRYLKDVVYTNIGPILVALNPFNYLIPAYTEAKMEDYLSEGSVIEKNLPHPWATAHNAYREVQESGRNQTILISGESGAGKTEAAKIVLKYLAALSTKNGTLEDRELSIQINKRVLASSPILESFGNAKTIRNDNSSRFGKFLRIQFDKHGILVGCHATKYLLEKSRIIGAATGERVYHSFYQLVQGPLAKEFSLRNPKVYRILNAGQCINIDGVDDAVEYASTKQAMDDVGITEEEQMSIWCVVAGVIFLQNTDFVESEERAGRIAKMDSNLLPVLARACQLWGINEEEFLKELISTCIVTQKEQTVKPLNKVKALDIRDSVCKSLYVWLFDWLVLKINETTNREAITTHWIGLLDIFGFENFQRNSFEQLCINLANEALQGHYNQHIFTLDMQECQNEGIDTTHVTFVDNKECVELLMGKVGVFTLLDEECAVSGNEISYLQKLLEKFASTKGKGGNAHFLRATGRAVDNHFIIRHYAADVQYNVEGFLDKNRDTLKERMKHIFMQSKVALISEIIPKEAVKTNLKGTVGGVFIKQLLELMAVINQTNPHWIRCIKPNAEKQCRQFSDGLVLHQLRSAGVLETVRIRKAGYPIRFKYDDLLKRYRVLFKNGIDGKVACREVVQNCDIDSAHVQFGETKIFMKHEAYFKLNHRREQAIGRFSLLFQAVGRGSLVRGQLFRDYALLHRRRIMEERRIREETLRRQREEEEQRRMREQAERERKESLLKERRHKAAVSIQKVVRGFLSRHKFLMVYLSTLRAREEHSRDEEQQKYRLYEANRHRRMCALEARMGEGRDGQHGPTNTHRRELLRDRRERTMRLLEEKRLLHASKLEKELAHEKAQRVKERVQRRQQMVEMWKGANTSQKEPMDVNDASQIVEKRFFGEMIRKLQGHAKDSNEIPPEFSQNFGRDSRYQNSTFDVVKKQWEEKERWKDERERILGPRHEAHGLALTPRQRQLEGQYRIRTVSKVLWQLESKAAALSFQKQQR</sequence>
<dbReference type="InterPro" id="IPR027417">
    <property type="entry name" value="P-loop_NTPase"/>
</dbReference>
<feature type="coiled-coil region" evidence="7">
    <location>
        <begin position="779"/>
        <end position="815"/>
    </location>
</feature>
<comment type="caution">
    <text evidence="9">The sequence shown here is derived from an EMBL/GenBank/DDBJ whole genome shotgun (WGS) entry which is preliminary data.</text>
</comment>
<organism evidence="9 10">
    <name type="scientific">Trypanosoma cruzi marinkellei</name>
    <dbReference type="NCBI Taxonomy" id="85056"/>
    <lineage>
        <taxon>Eukaryota</taxon>
        <taxon>Discoba</taxon>
        <taxon>Euglenozoa</taxon>
        <taxon>Kinetoplastea</taxon>
        <taxon>Metakinetoplastina</taxon>
        <taxon>Trypanosomatida</taxon>
        <taxon>Trypanosomatidae</taxon>
        <taxon>Trypanosoma</taxon>
        <taxon>Schizotrypanum</taxon>
    </lineage>
</organism>
<evidence type="ECO:0000313" key="9">
    <source>
        <dbReference type="EMBL" id="EKF32816.1"/>
    </source>
</evidence>
<evidence type="ECO:0000313" key="10">
    <source>
        <dbReference type="Proteomes" id="UP000007350"/>
    </source>
</evidence>
<dbReference type="GO" id="GO:0005524">
    <property type="term" value="F:ATP binding"/>
    <property type="evidence" value="ECO:0007669"/>
    <property type="project" value="UniProtKB-UniRule"/>
</dbReference>
<keyword evidence="5 6" id="KW-0009">Actin-binding</keyword>
<dbReference type="Gene3D" id="1.20.120.720">
    <property type="entry name" value="Myosin VI head, motor domain, U50 subdomain"/>
    <property type="match status" value="1"/>
</dbReference>
<feature type="binding site" evidence="6">
    <location>
        <begin position="162"/>
        <end position="169"/>
    </location>
    <ligand>
        <name>ATP</name>
        <dbReference type="ChEBI" id="CHEBI:30616"/>
    </ligand>
</feature>
<dbReference type="EMBL" id="AHKC01009580">
    <property type="protein sequence ID" value="EKF32816.1"/>
    <property type="molecule type" value="Genomic_DNA"/>
</dbReference>
<evidence type="ECO:0000256" key="2">
    <source>
        <dbReference type="ARBA" id="ARBA00022840"/>
    </source>
</evidence>
<accession>K2ND41</accession>
<dbReference type="SUPFAM" id="SSF52540">
    <property type="entry name" value="P-loop containing nucleoside triphosphate hydrolases"/>
    <property type="match status" value="1"/>
</dbReference>
<dbReference type="PANTHER" id="PTHR13140">
    <property type="entry name" value="MYOSIN"/>
    <property type="match status" value="1"/>
</dbReference>
<keyword evidence="4 6" id="KW-0505">Motor protein</keyword>
<evidence type="ECO:0000259" key="8">
    <source>
        <dbReference type="PROSITE" id="PS51456"/>
    </source>
</evidence>
<dbReference type="GO" id="GO:0000146">
    <property type="term" value="F:microfilament motor activity"/>
    <property type="evidence" value="ECO:0007669"/>
    <property type="project" value="TreeGrafter"/>
</dbReference>
<dbReference type="SMART" id="SM00015">
    <property type="entry name" value="IQ"/>
    <property type="match status" value="1"/>
</dbReference>
<proteinExistence type="inferred from homology"/>
<dbReference type="CDD" id="cd00124">
    <property type="entry name" value="MYSc"/>
    <property type="match status" value="1"/>
</dbReference>
<evidence type="ECO:0000256" key="4">
    <source>
        <dbReference type="ARBA" id="ARBA00023175"/>
    </source>
</evidence>
<evidence type="ECO:0000256" key="5">
    <source>
        <dbReference type="ARBA" id="ARBA00023203"/>
    </source>
</evidence>
<feature type="region of interest" description="Actin-binding" evidence="6">
    <location>
        <begin position="626"/>
        <end position="648"/>
    </location>
</feature>
<evidence type="ECO:0000256" key="1">
    <source>
        <dbReference type="ARBA" id="ARBA00022741"/>
    </source>
</evidence>
<dbReference type="FunFam" id="1.10.10.820:FF:000001">
    <property type="entry name" value="Myosin heavy chain"/>
    <property type="match status" value="1"/>
</dbReference>
<dbReference type="AlphaFoldDB" id="K2ND41"/>
<evidence type="ECO:0000256" key="7">
    <source>
        <dbReference type="SAM" id="Coils"/>
    </source>
</evidence>
<dbReference type="PRINTS" id="PR00193">
    <property type="entry name" value="MYOSINHEAVY"/>
</dbReference>
<dbReference type="PROSITE" id="PS50096">
    <property type="entry name" value="IQ"/>
    <property type="match status" value="1"/>
</dbReference>
<dbReference type="GO" id="GO:0007015">
    <property type="term" value="P:actin filament organization"/>
    <property type="evidence" value="ECO:0007669"/>
    <property type="project" value="TreeGrafter"/>
</dbReference>